<dbReference type="GO" id="GO:0005524">
    <property type="term" value="F:ATP binding"/>
    <property type="evidence" value="ECO:0007669"/>
    <property type="project" value="UniProtKB-UniRule"/>
</dbReference>
<dbReference type="GO" id="GO:0005829">
    <property type="term" value="C:cytosol"/>
    <property type="evidence" value="ECO:0007669"/>
    <property type="project" value="TreeGrafter"/>
</dbReference>
<dbReference type="AlphaFoldDB" id="A0A173SNU2"/>
<evidence type="ECO:0000259" key="13">
    <source>
        <dbReference type="PROSITE" id="PS51217"/>
    </source>
</evidence>
<dbReference type="GO" id="GO:0016887">
    <property type="term" value="F:ATP hydrolysis activity"/>
    <property type="evidence" value="ECO:0007669"/>
    <property type="project" value="RHEA"/>
</dbReference>
<reference evidence="14 15" key="1">
    <citation type="submission" date="2015-09" db="EMBL/GenBank/DDBJ databases">
        <authorList>
            <consortium name="Pathogen Informatics"/>
        </authorList>
    </citation>
    <scope>NUCLEOTIDE SEQUENCE [LARGE SCALE GENOMIC DNA]</scope>
    <source>
        <strain evidence="14 15">2789STDY5834966</strain>
    </source>
</reference>
<organism evidence="14 15">
    <name type="scientific">Anaerobutyricum hallii</name>
    <dbReference type="NCBI Taxonomy" id="39488"/>
    <lineage>
        <taxon>Bacteria</taxon>
        <taxon>Bacillati</taxon>
        <taxon>Bacillota</taxon>
        <taxon>Clostridia</taxon>
        <taxon>Lachnospirales</taxon>
        <taxon>Lachnospiraceae</taxon>
        <taxon>Anaerobutyricum</taxon>
    </lineage>
</organism>
<dbReference type="Gene3D" id="1.10.486.10">
    <property type="entry name" value="PCRA, domain 4"/>
    <property type="match status" value="1"/>
</dbReference>
<dbReference type="PROSITE" id="PS51198">
    <property type="entry name" value="UVRD_HELICASE_ATP_BIND"/>
    <property type="match status" value="1"/>
</dbReference>
<evidence type="ECO:0000256" key="9">
    <source>
        <dbReference type="ARBA" id="ARBA00034808"/>
    </source>
</evidence>
<keyword evidence="2 11" id="KW-0547">Nucleotide-binding</keyword>
<dbReference type="GO" id="GO:0043138">
    <property type="term" value="F:3'-5' DNA helicase activity"/>
    <property type="evidence" value="ECO:0007669"/>
    <property type="project" value="UniProtKB-EC"/>
</dbReference>
<evidence type="ECO:0000256" key="1">
    <source>
        <dbReference type="ARBA" id="ARBA00009922"/>
    </source>
</evidence>
<evidence type="ECO:0000313" key="15">
    <source>
        <dbReference type="Proteomes" id="UP000095390"/>
    </source>
</evidence>
<evidence type="ECO:0000256" key="7">
    <source>
        <dbReference type="ARBA" id="ARBA00023235"/>
    </source>
</evidence>
<dbReference type="CDD" id="cd17932">
    <property type="entry name" value="DEXQc_UvrD"/>
    <property type="match status" value="1"/>
</dbReference>
<dbReference type="InterPro" id="IPR000212">
    <property type="entry name" value="DNA_helicase_UvrD/REP"/>
</dbReference>
<keyword evidence="5 11" id="KW-0067">ATP-binding</keyword>
<evidence type="ECO:0000313" key="14">
    <source>
        <dbReference type="EMBL" id="CUM92364.1"/>
    </source>
</evidence>
<keyword evidence="3 11" id="KW-0378">Hydrolase</keyword>
<dbReference type="EMBL" id="CYYC01000010">
    <property type="protein sequence ID" value="CUM92364.1"/>
    <property type="molecule type" value="Genomic_DNA"/>
</dbReference>
<evidence type="ECO:0000256" key="2">
    <source>
        <dbReference type="ARBA" id="ARBA00022741"/>
    </source>
</evidence>
<dbReference type="SUPFAM" id="SSF52540">
    <property type="entry name" value="P-loop containing nucleoside triphosphate hydrolases"/>
    <property type="match status" value="1"/>
</dbReference>
<dbReference type="RefSeq" id="WP_055182742.1">
    <property type="nucleotide sequence ID" value="NZ_CYYC01000010.1"/>
</dbReference>
<dbReference type="Proteomes" id="UP000095390">
    <property type="component" value="Unassembled WGS sequence"/>
</dbReference>
<dbReference type="Pfam" id="PF00580">
    <property type="entry name" value="UvrD-helicase"/>
    <property type="match status" value="1"/>
</dbReference>
<dbReference type="GO" id="GO:0000725">
    <property type="term" value="P:recombinational repair"/>
    <property type="evidence" value="ECO:0007669"/>
    <property type="project" value="TreeGrafter"/>
</dbReference>
<dbReference type="GO" id="GO:0003677">
    <property type="term" value="F:DNA binding"/>
    <property type="evidence" value="ECO:0007669"/>
    <property type="project" value="UniProtKB-KW"/>
</dbReference>
<dbReference type="PROSITE" id="PS51217">
    <property type="entry name" value="UVRD_HELICASE_CTER"/>
    <property type="match status" value="1"/>
</dbReference>
<dbReference type="OrthoDB" id="9810135at2"/>
<dbReference type="InterPro" id="IPR014017">
    <property type="entry name" value="DNA_helicase_UvrD-like_C"/>
</dbReference>
<feature type="domain" description="UvrD-like helicase C-terminal" evidence="13">
    <location>
        <begin position="279"/>
        <end position="542"/>
    </location>
</feature>
<dbReference type="InterPro" id="IPR013986">
    <property type="entry name" value="DExx_box_DNA_helicase_dom_sf"/>
</dbReference>
<comment type="catalytic activity">
    <reaction evidence="10">
        <text>ATP + H2O = ADP + phosphate + H(+)</text>
        <dbReference type="Rhea" id="RHEA:13065"/>
        <dbReference type="ChEBI" id="CHEBI:15377"/>
        <dbReference type="ChEBI" id="CHEBI:15378"/>
        <dbReference type="ChEBI" id="CHEBI:30616"/>
        <dbReference type="ChEBI" id="CHEBI:43474"/>
        <dbReference type="ChEBI" id="CHEBI:456216"/>
        <dbReference type="EC" id="5.6.2.4"/>
    </reaction>
</comment>
<dbReference type="Pfam" id="PF13361">
    <property type="entry name" value="UvrD_C"/>
    <property type="match status" value="1"/>
</dbReference>
<name>A0A173SNU2_9FIRM</name>
<feature type="domain" description="UvrD-like helicase ATP-binding" evidence="12">
    <location>
        <begin position="3"/>
        <end position="278"/>
    </location>
</feature>
<keyword evidence="4 11" id="KW-0347">Helicase</keyword>
<evidence type="ECO:0000256" key="5">
    <source>
        <dbReference type="ARBA" id="ARBA00022840"/>
    </source>
</evidence>
<dbReference type="InterPro" id="IPR027417">
    <property type="entry name" value="P-loop_NTPase"/>
</dbReference>
<protein>
    <recommendedName>
        <fullName evidence="9">DNA 3'-5' helicase</fullName>
        <ecNumber evidence="9">5.6.2.4</ecNumber>
    </recommendedName>
</protein>
<evidence type="ECO:0000256" key="10">
    <source>
        <dbReference type="ARBA" id="ARBA00048988"/>
    </source>
</evidence>
<evidence type="ECO:0000256" key="6">
    <source>
        <dbReference type="ARBA" id="ARBA00023125"/>
    </source>
</evidence>
<keyword evidence="6" id="KW-0238">DNA-binding</keyword>
<evidence type="ECO:0000256" key="4">
    <source>
        <dbReference type="ARBA" id="ARBA00022806"/>
    </source>
</evidence>
<dbReference type="Gene3D" id="1.10.10.160">
    <property type="match status" value="1"/>
</dbReference>
<sequence length="667" mass="78999">MPAIFNKEQEEAITHKEGPLMVLAGPGSGKTLVITYRVKWLIENAGVHPSNILVITFTRAAAEEMRKRFFAFDGMENAPVTFGTFHSIFFMILRYAYRYTAGNIIREDVKRRYIKEMTENMELEIEDEKEFLSGIINEISYVKGEMMSLSYYHSSNCSDELFAQIYEEYERRLREENLIDFDDMLVFCYELLKERKDILAMWQQKFQYILIDEFQDINKVQYEIVRMLAGKGDHLFIVGDDDQSIYRFRGARPEIMLGFEKDYPDAKKVILNTNYRCSAEIVDSAEHLISHNTKRFPKNMQAARGKKVPITFRYLKDAGEECTDILKGIRFYHKKGIPLEEMAVIFRTNTQPRLLVGRLMEYNIPFQMRDVIPNIFDHWIARNILTYIKIAMGNKDRKLFLQIMNRPKRYISRSMLTDPQVDLKKLKQETFGKKWLYEKIDKLEMDLCLLRKMEPYAAIQYIRNGIGYEDYMNEYAQFRRMNPDDLEEVLNQIQESAKEYHSFEEWFSYIDSYGEELEKQMEAGRQQQKSGVTLTTMHSSKGLEYEVVFVMDINEGTTPHKKAVKDADLEEERRLFYVAVTRAKTYLFLYSLKELYQKDAQISRYIGELRYDKKEFKKGRRVVHKNIGKGTILELKDDKIKIRFDNSKKPRLFSIKYLMEQGLLELE</sequence>
<accession>A0A173SNU2</accession>
<evidence type="ECO:0000256" key="3">
    <source>
        <dbReference type="ARBA" id="ARBA00022801"/>
    </source>
</evidence>
<dbReference type="CDD" id="cd18807">
    <property type="entry name" value="SF1_C_UvrD"/>
    <property type="match status" value="1"/>
</dbReference>
<dbReference type="EC" id="5.6.2.4" evidence="9"/>
<comment type="similarity">
    <text evidence="1">Belongs to the helicase family. UvrD subfamily.</text>
</comment>
<dbReference type="GO" id="GO:0033202">
    <property type="term" value="C:DNA helicase complex"/>
    <property type="evidence" value="ECO:0007669"/>
    <property type="project" value="TreeGrafter"/>
</dbReference>
<dbReference type="PANTHER" id="PTHR11070">
    <property type="entry name" value="UVRD / RECB / PCRA DNA HELICASE FAMILY MEMBER"/>
    <property type="match status" value="1"/>
</dbReference>
<feature type="binding site" evidence="11">
    <location>
        <begin position="24"/>
        <end position="31"/>
    </location>
    <ligand>
        <name>ATP</name>
        <dbReference type="ChEBI" id="CHEBI:30616"/>
    </ligand>
</feature>
<keyword evidence="7" id="KW-0413">Isomerase</keyword>
<evidence type="ECO:0000256" key="11">
    <source>
        <dbReference type="PROSITE-ProRule" id="PRU00560"/>
    </source>
</evidence>
<proteinExistence type="inferred from homology"/>
<gene>
    <name evidence="14" type="primary">yjcD</name>
    <name evidence="14" type="ORF">ERS852578_01108</name>
</gene>
<comment type="catalytic activity">
    <reaction evidence="8">
        <text>Couples ATP hydrolysis with the unwinding of duplex DNA by translocating in the 3'-5' direction.</text>
        <dbReference type="EC" id="5.6.2.4"/>
    </reaction>
</comment>
<dbReference type="PANTHER" id="PTHR11070:SF2">
    <property type="entry name" value="ATP-DEPENDENT DNA HELICASE SRS2"/>
    <property type="match status" value="1"/>
</dbReference>
<dbReference type="InterPro" id="IPR014016">
    <property type="entry name" value="UvrD-like_ATP-bd"/>
</dbReference>
<evidence type="ECO:0000256" key="8">
    <source>
        <dbReference type="ARBA" id="ARBA00034617"/>
    </source>
</evidence>
<evidence type="ECO:0000259" key="12">
    <source>
        <dbReference type="PROSITE" id="PS51198"/>
    </source>
</evidence>
<dbReference type="Gene3D" id="3.40.50.300">
    <property type="entry name" value="P-loop containing nucleotide triphosphate hydrolases"/>
    <property type="match status" value="2"/>
</dbReference>